<dbReference type="CDD" id="cd14003">
    <property type="entry name" value="STKc_AMPK-like"/>
    <property type="match status" value="1"/>
</dbReference>
<feature type="compositionally biased region" description="Polar residues" evidence="7">
    <location>
        <begin position="721"/>
        <end position="732"/>
    </location>
</feature>
<feature type="compositionally biased region" description="Polar residues" evidence="7">
    <location>
        <begin position="603"/>
        <end position="613"/>
    </location>
</feature>
<feature type="region of interest" description="Disordered" evidence="7">
    <location>
        <begin position="701"/>
        <end position="756"/>
    </location>
</feature>
<evidence type="ECO:0000256" key="7">
    <source>
        <dbReference type="SAM" id="MobiDB-lite"/>
    </source>
</evidence>
<evidence type="ECO:0000256" key="5">
    <source>
        <dbReference type="ARBA" id="ARBA00022840"/>
    </source>
</evidence>
<dbReference type="InterPro" id="IPR011009">
    <property type="entry name" value="Kinase-like_dom_sf"/>
</dbReference>
<keyword evidence="2" id="KW-0808">Transferase</keyword>
<sequence>MSQDPKKSSNKLNDQSLEVEGFQPQNLSKNKAIDNYVIGKTIGEGTFGKVRAGTHILTGDKVAVKILEKDRISDVADVERVSREIHILKLTRHHNIIQLYEIIETKKLLYLIMEYADGGELFDYIVNSSKIDEREACHIFQQIISGIEYIHKLNVVHRDMKPENLLIDNKKTIKIVDFGLSNTFKKEELLKTACGSPCYAAPEMIAGKKYYGPKSDIWSCGVILYALVCGFLPFEDNNTAALYKKIMDGEYVVPDFISKEAQDIIVKILNTDPEKRLSVEEIKNHAWFKTSVPVYLSEGLIIGYNRIPIQNKILSLMTNQGFDPKYIQRCIDANKHNHCTTTYYIFLKKLKLIDKLEVIKEKICNTKEEHEEEKGNIDNDPTANIIDSYLMDDISDRSFCKMNNSKKEDLTKDLETEKVDLIYKAISHNLERSRLANNKQFQTENKNYDNTKITLNLDNTYNNCNEISQSQINYSNFKSNDNSFSKSYVHTLENTMNQGGENQEIYQDITRNNINELSFETNNPHNNSKLSNLAMEYMNNISGYDLLSEESNSIISNETDKEDTKGKPQKSTISETDSQKKIILNKKLLNYHRKTSKINTSVQHYNSKNNGSIKSRKHTLPTKGSRGSSNLPYKEKKKLQKCISQNFKEYQSSKSRSASRKYHGMPFTKSKKYTTSKNSKTNIGKMFNLAVSSCSKMLKKMKKGKSPGTSKTRAPTRCSPYKQNMSNISMYQPSFDPGFKKPSSNRNPGLHSKGRKCLINTTFSNDDKGKLAPKASTQKGEHKFSDKLQKEKKSFTNTKQDGIVNLYSKGKKNVAIMQAPTTVNNNACIIVNQSIVLQKNANKGLNLQTDSRHKGQVFTTFNSKKGSKDGTRSKSKKADSIKKKSPKVPLNQKHNNLLQMNGTILNIDKSRVLNSKTVRSQARTRNQNGVKSEFYSINPKTLQKRKNNIFSPNFNIAPSTGALPEQSRFMGSQVKINPAIYSTKDSYKKSESKSKEKKGKSKFRIKRSRKASFSGKRI</sequence>
<evidence type="ECO:0000259" key="8">
    <source>
        <dbReference type="PROSITE" id="PS50011"/>
    </source>
</evidence>
<evidence type="ECO:0000313" key="9">
    <source>
        <dbReference type="EMBL" id="CAI2376707.1"/>
    </source>
</evidence>
<organism evidence="9 10">
    <name type="scientific">Euplotes crassus</name>
    <dbReference type="NCBI Taxonomy" id="5936"/>
    <lineage>
        <taxon>Eukaryota</taxon>
        <taxon>Sar</taxon>
        <taxon>Alveolata</taxon>
        <taxon>Ciliophora</taxon>
        <taxon>Intramacronucleata</taxon>
        <taxon>Spirotrichea</taxon>
        <taxon>Hypotrichia</taxon>
        <taxon>Euplotida</taxon>
        <taxon>Euplotidae</taxon>
        <taxon>Moneuplotes</taxon>
    </lineage>
</organism>
<feature type="domain" description="Protein kinase" evidence="8">
    <location>
        <begin position="36"/>
        <end position="288"/>
    </location>
</feature>
<dbReference type="GO" id="GO:0035556">
    <property type="term" value="P:intracellular signal transduction"/>
    <property type="evidence" value="ECO:0007669"/>
    <property type="project" value="TreeGrafter"/>
</dbReference>
<dbReference type="Proteomes" id="UP001295684">
    <property type="component" value="Unassembled WGS sequence"/>
</dbReference>
<dbReference type="PROSITE" id="PS00107">
    <property type="entry name" value="PROTEIN_KINASE_ATP"/>
    <property type="match status" value="1"/>
</dbReference>
<comment type="caution">
    <text evidence="9">The sequence shown here is derived from an EMBL/GenBank/DDBJ whole genome shotgun (WGS) entry which is preliminary data.</text>
</comment>
<dbReference type="FunFam" id="3.30.200.20:FF:000003">
    <property type="entry name" value="Non-specific serine/threonine protein kinase"/>
    <property type="match status" value="1"/>
</dbReference>
<dbReference type="SUPFAM" id="SSF56112">
    <property type="entry name" value="Protein kinase-like (PK-like)"/>
    <property type="match status" value="1"/>
</dbReference>
<evidence type="ECO:0000256" key="1">
    <source>
        <dbReference type="ARBA" id="ARBA00022527"/>
    </source>
</evidence>
<dbReference type="Gene3D" id="1.10.510.10">
    <property type="entry name" value="Transferase(Phosphotransferase) domain 1"/>
    <property type="match status" value="1"/>
</dbReference>
<dbReference type="FunFam" id="1.10.510.10:FF:000740">
    <property type="entry name" value="SNF1-related protein kinase, putative"/>
    <property type="match status" value="1"/>
</dbReference>
<dbReference type="PANTHER" id="PTHR24346:SF82">
    <property type="entry name" value="KP78A-RELATED"/>
    <property type="match status" value="1"/>
</dbReference>
<feature type="binding site" evidence="6">
    <location>
        <position position="65"/>
    </location>
    <ligand>
        <name>ATP</name>
        <dbReference type="ChEBI" id="CHEBI:30616"/>
    </ligand>
</feature>
<feature type="region of interest" description="Disordered" evidence="7">
    <location>
        <begin position="768"/>
        <end position="791"/>
    </location>
</feature>
<feature type="compositionally biased region" description="Basic residues" evidence="7">
    <location>
        <begin position="995"/>
        <end position="1018"/>
    </location>
</feature>
<evidence type="ECO:0000256" key="3">
    <source>
        <dbReference type="ARBA" id="ARBA00022741"/>
    </source>
</evidence>
<feature type="region of interest" description="Disordered" evidence="7">
    <location>
        <begin position="860"/>
        <end position="889"/>
    </location>
</feature>
<dbReference type="PANTHER" id="PTHR24346">
    <property type="entry name" value="MAP/MICROTUBULE AFFINITY-REGULATING KINASE"/>
    <property type="match status" value="1"/>
</dbReference>
<feature type="region of interest" description="Disordered" evidence="7">
    <location>
        <begin position="983"/>
        <end position="1018"/>
    </location>
</feature>
<feature type="compositionally biased region" description="Basic and acidic residues" evidence="7">
    <location>
        <begin position="866"/>
        <end position="882"/>
    </location>
</feature>
<dbReference type="PROSITE" id="PS00108">
    <property type="entry name" value="PROTEIN_KINASE_ST"/>
    <property type="match status" value="1"/>
</dbReference>
<protein>
    <recommendedName>
        <fullName evidence="8">Protein kinase domain-containing protein</fullName>
    </recommendedName>
</protein>
<dbReference type="SMART" id="SM00220">
    <property type="entry name" value="S_TKc"/>
    <property type="match status" value="1"/>
</dbReference>
<keyword evidence="1" id="KW-0723">Serine/threonine-protein kinase</keyword>
<dbReference type="GO" id="GO:0005524">
    <property type="term" value="F:ATP binding"/>
    <property type="evidence" value="ECO:0007669"/>
    <property type="project" value="UniProtKB-UniRule"/>
</dbReference>
<evidence type="ECO:0000256" key="4">
    <source>
        <dbReference type="ARBA" id="ARBA00022777"/>
    </source>
</evidence>
<gene>
    <name evidence="9" type="ORF">ECRASSUSDP1_LOCUS18078</name>
</gene>
<keyword evidence="10" id="KW-1185">Reference proteome</keyword>
<keyword evidence="5 6" id="KW-0067">ATP-binding</keyword>
<proteinExistence type="predicted"/>
<dbReference type="InterPro" id="IPR008271">
    <property type="entry name" value="Ser/Thr_kinase_AS"/>
</dbReference>
<evidence type="ECO:0000256" key="6">
    <source>
        <dbReference type="PROSITE-ProRule" id="PRU10141"/>
    </source>
</evidence>
<name>A0AAD1XPV1_EUPCR</name>
<reference evidence="9" key="1">
    <citation type="submission" date="2023-07" db="EMBL/GenBank/DDBJ databases">
        <authorList>
            <consortium name="AG Swart"/>
            <person name="Singh M."/>
            <person name="Singh A."/>
            <person name="Seah K."/>
            <person name="Emmerich C."/>
        </authorList>
    </citation>
    <scope>NUCLEOTIDE SEQUENCE</scope>
    <source>
        <strain evidence="9">DP1</strain>
    </source>
</reference>
<keyword evidence="3 6" id="KW-0547">Nucleotide-binding</keyword>
<keyword evidence="4" id="KW-0418">Kinase</keyword>
<dbReference type="AlphaFoldDB" id="A0AAD1XPV1"/>
<feature type="compositionally biased region" description="Basic and acidic residues" evidence="7">
    <location>
        <begin position="779"/>
        <end position="791"/>
    </location>
</feature>
<dbReference type="GO" id="GO:0004674">
    <property type="term" value="F:protein serine/threonine kinase activity"/>
    <property type="evidence" value="ECO:0007669"/>
    <property type="project" value="UniProtKB-KW"/>
</dbReference>
<dbReference type="Pfam" id="PF00069">
    <property type="entry name" value="Pkinase"/>
    <property type="match status" value="1"/>
</dbReference>
<dbReference type="InterPro" id="IPR017441">
    <property type="entry name" value="Protein_kinase_ATP_BS"/>
</dbReference>
<feature type="region of interest" description="Disordered" evidence="7">
    <location>
        <begin position="556"/>
        <end position="578"/>
    </location>
</feature>
<evidence type="ECO:0000313" key="10">
    <source>
        <dbReference type="Proteomes" id="UP001295684"/>
    </source>
</evidence>
<dbReference type="GO" id="GO:0005737">
    <property type="term" value="C:cytoplasm"/>
    <property type="evidence" value="ECO:0007669"/>
    <property type="project" value="TreeGrafter"/>
</dbReference>
<dbReference type="PROSITE" id="PS50011">
    <property type="entry name" value="PROTEIN_KINASE_DOM"/>
    <property type="match status" value="1"/>
</dbReference>
<accession>A0AAD1XPV1</accession>
<dbReference type="EMBL" id="CAMPGE010018272">
    <property type="protein sequence ID" value="CAI2376707.1"/>
    <property type="molecule type" value="Genomic_DNA"/>
</dbReference>
<dbReference type="InterPro" id="IPR000719">
    <property type="entry name" value="Prot_kinase_dom"/>
</dbReference>
<evidence type="ECO:0000256" key="2">
    <source>
        <dbReference type="ARBA" id="ARBA00022679"/>
    </source>
</evidence>
<feature type="compositionally biased region" description="Basic and acidic residues" evidence="7">
    <location>
        <begin position="985"/>
        <end position="994"/>
    </location>
</feature>
<feature type="region of interest" description="Disordered" evidence="7">
    <location>
        <begin position="603"/>
        <end position="632"/>
    </location>
</feature>